<dbReference type="Proteomes" id="UP000267145">
    <property type="component" value="Unassembled WGS sequence"/>
</dbReference>
<keyword evidence="2" id="KW-0949">S-adenosyl-L-methionine</keyword>
<dbReference type="PANTHER" id="PTHR23245">
    <property type="entry name" value="TRNA METHYLTRANSFERASE"/>
    <property type="match status" value="1"/>
</dbReference>
<dbReference type="GeneID" id="39607290"/>
<dbReference type="SUPFAM" id="SSF53335">
    <property type="entry name" value="S-adenosyl-L-methionine-dependent methyltransferases"/>
    <property type="match status" value="1"/>
</dbReference>
<dbReference type="RefSeq" id="XP_028497207.1">
    <property type="nucleotide sequence ID" value="XM_028637788.1"/>
</dbReference>
<comment type="subcellular location">
    <subcellularLocation>
        <location evidence="2">Cytoplasm</location>
    </subcellularLocation>
</comment>
<name>A0A3M9YF10_9PEZI</name>
<dbReference type="InterPro" id="IPR030382">
    <property type="entry name" value="MeTrfase_TRM5/TYW2"/>
</dbReference>
<dbReference type="STRING" id="1051616.A0A3M9YF10"/>
<dbReference type="GO" id="GO:0008757">
    <property type="term" value="F:S-adenosylmethionine-dependent methyltransferase activity"/>
    <property type="evidence" value="ECO:0007669"/>
    <property type="project" value="InterPro"/>
</dbReference>
<dbReference type="PIRSF" id="PIRSF038972">
    <property type="entry name" value="Trm12"/>
    <property type="match status" value="1"/>
</dbReference>
<dbReference type="GO" id="GO:0031591">
    <property type="term" value="P:wybutosine biosynthetic process"/>
    <property type="evidence" value="ECO:0007669"/>
    <property type="project" value="InterPro"/>
</dbReference>
<keyword evidence="2" id="KW-0963">Cytoplasm</keyword>
<dbReference type="PANTHER" id="PTHR23245:SF25">
    <property type="entry name" value="TRNA WYBUTOSINE-SYNTHESIZING PROTEIN 2 HOMOLOG"/>
    <property type="match status" value="1"/>
</dbReference>
<dbReference type="GO" id="GO:0008175">
    <property type="term" value="F:tRNA methyltransferase activity"/>
    <property type="evidence" value="ECO:0007669"/>
    <property type="project" value="TreeGrafter"/>
</dbReference>
<evidence type="ECO:0000313" key="5">
    <source>
        <dbReference type="EMBL" id="RNJ59049.1"/>
    </source>
</evidence>
<comment type="pathway">
    <text evidence="2">tRNA modification; wybutosine-tRNA(Phe) biosynthesis.</text>
</comment>
<dbReference type="GO" id="GO:0102522">
    <property type="term" value="F:tRNA 4-demethylwyosine alpha-amino-alpha-carboxypropyltransferase activity"/>
    <property type="evidence" value="ECO:0007669"/>
    <property type="project" value="UniProtKB-EC"/>
</dbReference>
<gene>
    <name evidence="5" type="primary">TRMT12</name>
    <name evidence="5" type="ORF">D7B24_003601</name>
</gene>
<dbReference type="PROSITE" id="PS51684">
    <property type="entry name" value="SAM_MT_TRM5_TYW2"/>
    <property type="match status" value="1"/>
</dbReference>
<organism evidence="5 6">
    <name type="scientific">Verticillium nonalfalfae</name>
    <dbReference type="NCBI Taxonomy" id="1051616"/>
    <lineage>
        <taxon>Eukaryota</taxon>
        <taxon>Fungi</taxon>
        <taxon>Dikarya</taxon>
        <taxon>Ascomycota</taxon>
        <taxon>Pezizomycotina</taxon>
        <taxon>Sordariomycetes</taxon>
        <taxon>Hypocreomycetidae</taxon>
        <taxon>Glomerellales</taxon>
        <taxon>Plectosphaerellaceae</taxon>
        <taxon>Verticillium</taxon>
    </lineage>
</organism>
<evidence type="ECO:0000259" key="4">
    <source>
        <dbReference type="PROSITE" id="PS51684"/>
    </source>
</evidence>
<accession>A0A3M9YF10</accession>
<evidence type="ECO:0000313" key="6">
    <source>
        <dbReference type="Proteomes" id="UP000267145"/>
    </source>
</evidence>
<keyword evidence="2" id="KW-0808">Transferase</keyword>
<proteinExistence type="inferred from homology"/>
<evidence type="ECO:0000256" key="2">
    <source>
        <dbReference type="PIRNR" id="PIRNR038972"/>
    </source>
</evidence>
<dbReference type="GO" id="GO:0005737">
    <property type="term" value="C:cytoplasm"/>
    <property type="evidence" value="ECO:0007669"/>
    <property type="project" value="UniProtKB-SubCell"/>
</dbReference>
<dbReference type="AlphaFoldDB" id="A0A3M9YF10"/>
<comment type="caution">
    <text evidence="5">The sequence shown here is derived from an EMBL/GenBank/DDBJ whole genome shotgun (WGS) entry which is preliminary data.</text>
</comment>
<keyword evidence="2" id="KW-0819">tRNA processing</keyword>
<protein>
    <recommendedName>
        <fullName evidence="2">tRNA wybutosine-synthesizing protein 2</fullName>
        <shortName evidence="2">tRNA-yW-synthesizing protein 2</shortName>
    </recommendedName>
    <alternativeName>
        <fullName evidence="2">tRNA(Phe) (4-demethylwyosine(37)-C(7)) aminocarboxypropyltransferase</fullName>
    </alternativeName>
</protein>
<reference evidence="5 6" key="1">
    <citation type="submission" date="2018-10" db="EMBL/GenBank/DDBJ databases">
        <title>Genome sequence of Verticillium nonalfalfae VnAa140.</title>
        <authorList>
            <person name="Stajich J.E."/>
            <person name="Kasson M.T."/>
        </authorList>
    </citation>
    <scope>NUCLEOTIDE SEQUENCE [LARGE SCALE GENOMIC DNA]</scope>
    <source>
        <strain evidence="5 6">VnAa140</strain>
    </source>
</reference>
<dbReference type="InterPro" id="IPR026274">
    <property type="entry name" value="tRNA_wybutosine_synth_prot_2"/>
</dbReference>
<keyword evidence="6" id="KW-1185">Reference proteome</keyword>
<feature type="domain" description="SAM-dependent methyltransferase TRM5/TYW2-type" evidence="4">
    <location>
        <begin position="105"/>
        <end position="427"/>
    </location>
</feature>
<dbReference type="GO" id="GO:0030488">
    <property type="term" value="P:tRNA methylation"/>
    <property type="evidence" value="ECO:0007669"/>
    <property type="project" value="TreeGrafter"/>
</dbReference>
<dbReference type="Gene3D" id="3.40.50.150">
    <property type="entry name" value="Vaccinia Virus protein VP39"/>
    <property type="match status" value="1"/>
</dbReference>
<comment type="similarity">
    <text evidence="2">Belongs to the class I-like SAM-binding methyltransferase superfamily. TRM5/TYW2 family.</text>
</comment>
<dbReference type="InterPro" id="IPR029063">
    <property type="entry name" value="SAM-dependent_MTases_sf"/>
</dbReference>
<evidence type="ECO:0000256" key="3">
    <source>
        <dbReference type="SAM" id="MobiDB-lite"/>
    </source>
</evidence>
<sequence length="430" mass="46861">MSMRDAKGDPKKIRPPKPKPANPITVAIQQWLATLPPASAAALDGLDAEGLLLSAPKRFTIYEPMVLLPSGSFDSPSWQALLSHSALGPAHVNDLWHALLRELSKKQKAPLTHLAANQGIPPLVASDAPGDPSSDNILRSPSGLRMLYGDFGPATSPSGLPSHDDFARAFWVSTKQNGIWQTWAPRWTMFSRGNVKEKARLLAFHDETATAAFPHRASVSLPSGTGSTAAAPWAVDMYAGIGYFTFSYARLGMRVLCWELNPWSVEALRRGAVANGWGDVHVARGHDLLRPTRELVPAGARIVVFLEDNGEAARRIAAWRSRDALDVLHINCGLLPTSEATWRPCWEIVARGAAPASWLHLHDNVATGAIEARRADIQSRFDGWVRDEGGAAGEGVTAREARVEHVELVKTYAPDVWHCVFDVCILTKRT</sequence>
<evidence type="ECO:0000256" key="1">
    <source>
        <dbReference type="ARBA" id="ARBA00049400"/>
    </source>
</evidence>
<comment type="function">
    <text evidence="2">S-adenosyl-L-methionine-dependent transferase that acts as a component of the wybutosine biosynthesis pathway. Wybutosine is a hyper modified guanosine with a tricyclic base found at the 3'-position adjacent to the anticodon of eukaryotic phenylalanine tRNA. Catalyzes the transfer of the alpha-amino-alpha-carboxypropyl (acp) group from S-adenosyl-L-methionine to the C-7 position of 4-demethylwyosine (imG-14) to produce wybutosine-86.</text>
</comment>
<feature type="compositionally biased region" description="Basic and acidic residues" evidence="3">
    <location>
        <begin position="1"/>
        <end position="12"/>
    </location>
</feature>
<dbReference type="UniPathway" id="UPA00375"/>
<feature type="region of interest" description="Disordered" evidence="3">
    <location>
        <begin position="1"/>
        <end position="22"/>
    </location>
</feature>
<dbReference type="EMBL" id="RBVV01000020">
    <property type="protein sequence ID" value="RNJ59049.1"/>
    <property type="molecule type" value="Genomic_DNA"/>
</dbReference>
<comment type="catalytic activity">
    <reaction evidence="1">
        <text>4-demethylwyosine(37) in tRNA(Phe) + S-adenosyl-L-methionine = 4-demethyl-7-[(3S)-3-amino-3-carboxypropyl]wyosine(37) in tRNA(Phe) + S-methyl-5'-thioadenosine + H(+)</text>
        <dbReference type="Rhea" id="RHEA:36355"/>
        <dbReference type="Rhea" id="RHEA-COMP:10164"/>
        <dbReference type="Rhea" id="RHEA-COMP:10378"/>
        <dbReference type="ChEBI" id="CHEBI:15378"/>
        <dbReference type="ChEBI" id="CHEBI:17509"/>
        <dbReference type="ChEBI" id="CHEBI:59789"/>
        <dbReference type="ChEBI" id="CHEBI:64315"/>
        <dbReference type="ChEBI" id="CHEBI:73550"/>
        <dbReference type="EC" id="2.5.1.114"/>
    </reaction>
</comment>